<feature type="signal peptide" evidence="1">
    <location>
        <begin position="1"/>
        <end position="26"/>
    </location>
</feature>
<keyword evidence="3" id="KW-1185">Reference proteome</keyword>
<evidence type="ECO:0000313" key="2">
    <source>
        <dbReference type="EMBL" id="GLQ60511.1"/>
    </source>
</evidence>
<organism evidence="2 3">
    <name type="scientific">Gluconobacter japonicus</name>
    <dbReference type="NCBI Taxonomy" id="376620"/>
    <lineage>
        <taxon>Bacteria</taxon>
        <taxon>Pseudomonadati</taxon>
        <taxon>Pseudomonadota</taxon>
        <taxon>Alphaproteobacteria</taxon>
        <taxon>Acetobacterales</taxon>
        <taxon>Acetobacteraceae</taxon>
        <taxon>Gluconobacter</taxon>
    </lineage>
</organism>
<dbReference type="Proteomes" id="UP001156613">
    <property type="component" value="Unassembled WGS sequence"/>
</dbReference>
<reference evidence="3" key="1">
    <citation type="journal article" date="2019" name="Int. J. Syst. Evol. Microbiol.">
        <title>The Global Catalogue of Microorganisms (GCM) 10K type strain sequencing project: providing services to taxonomists for standard genome sequencing and annotation.</title>
        <authorList>
            <consortium name="The Broad Institute Genomics Platform"/>
            <consortium name="The Broad Institute Genome Sequencing Center for Infectious Disease"/>
            <person name="Wu L."/>
            <person name="Ma J."/>
        </authorList>
    </citation>
    <scope>NUCLEOTIDE SEQUENCE [LARGE SCALE GENOMIC DNA]</scope>
    <source>
        <strain evidence="3">NBRC 3271</strain>
    </source>
</reference>
<feature type="chain" id="PRO_5047288026" description="Lipoprotein" evidence="1">
    <location>
        <begin position="27"/>
        <end position="160"/>
    </location>
</feature>
<sequence length="160" mass="17949">MPQHIFKRIFYSLTFLALAGCIHTTAAVVNPLQTSQVSKRVVVPAASNYYSFTDRIVKKNSDVIIASWKSVNVDCTTNPYQVLQINKQPLHGTAYLADYSVFPQFVEKNPRSRCNKTKVMAKALHYRASTDYTGFDLVLVDAGGPTGEVRNMAFRIKIIE</sequence>
<dbReference type="RefSeq" id="WP_062504167.1">
    <property type="nucleotide sequence ID" value="NZ_BEWO01000011.1"/>
</dbReference>
<gene>
    <name evidence="2" type="ORF">GCM10010937_23140</name>
</gene>
<proteinExistence type="predicted"/>
<evidence type="ECO:0000313" key="3">
    <source>
        <dbReference type="Proteomes" id="UP001156613"/>
    </source>
</evidence>
<evidence type="ECO:0008006" key="4">
    <source>
        <dbReference type="Google" id="ProtNLM"/>
    </source>
</evidence>
<accession>A0ABQ5WM25</accession>
<keyword evidence="1" id="KW-0732">Signal</keyword>
<comment type="caution">
    <text evidence="2">The sequence shown here is derived from an EMBL/GenBank/DDBJ whole genome shotgun (WGS) entry which is preliminary data.</text>
</comment>
<dbReference type="EMBL" id="BSNT01000071">
    <property type="protein sequence ID" value="GLQ60511.1"/>
    <property type="molecule type" value="Genomic_DNA"/>
</dbReference>
<evidence type="ECO:0000256" key="1">
    <source>
        <dbReference type="SAM" id="SignalP"/>
    </source>
</evidence>
<name>A0ABQ5WM25_GLUJA</name>
<protein>
    <recommendedName>
        <fullName evidence="4">Lipoprotein</fullName>
    </recommendedName>
</protein>
<dbReference type="PROSITE" id="PS51257">
    <property type="entry name" value="PROKAR_LIPOPROTEIN"/>
    <property type="match status" value="1"/>
</dbReference>